<evidence type="ECO:0000313" key="2">
    <source>
        <dbReference type="Proteomes" id="UP000293547"/>
    </source>
</evidence>
<gene>
    <name evidence="1" type="ORF">AG0111_0g4799</name>
</gene>
<sequence>MNDAEKAVPVGAPMAPEAIVSQPPNTLSKTETRASEMFDSIPMWRKYVIVFATSWTTLAACFSSTSLLSASTEIAVDLHTTSEVVSLSTAGMLFAIGLSSFVWSPIAAIVGRKLAYNACVAVLFSFTIGAAVAPNMPVFVTMRVLSGLQGCYFHVAGQTIIAEYFPPVQRGTANGFFLAGTVLGPPLGPLVAGIMMTYSTWRSVLWLQVAMIGLAFMLALFFVPASRTDAPALTLNLRGRTALAQFNPLPVFKQMTYPNIIMTVRNMQWSFITSKEADCLHQHLSCGFLSWSQYSILSAPRHILVTRFGLTSPLSSGLFYLAPATGFLLGTIVGGRYSDMMVRRYIKIRGERLPQDRLNAGMLSFFLVIPTASLVYGWGLQYGPTSRAALALPIVTSFLTAAGLLAAFASLNTYCAEAFPKKRREVIAGKYLVQYTFSACSSAGVVPLMEAIGIGPTATISTVLVLAAGGLTFVTARYASSMVERVDAKDARLRAAWSWPKMISTEAVFPIATIGPRR</sequence>
<accession>A0ACB6FPT6</accession>
<name>A0ACB6FPT6_9PLEO</name>
<dbReference type="EMBL" id="PDWZ02000004">
    <property type="protein sequence ID" value="KAB2106439.1"/>
    <property type="molecule type" value="Genomic_DNA"/>
</dbReference>
<organism evidence="1 2">
    <name type="scientific">Alternaria gaisen</name>
    <dbReference type="NCBI Taxonomy" id="167740"/>
    <lineage>
        <taxon>Eukaryota</taxon>
        <taxon>Fungi</taxon>
        <taxon>Dikarya</taxon>
        <taxon>Ascomycota</taxon>
        <taxon>Pezizomycotina</taxon>
        <taxon>Dothideomycetes</taxon>
        <taxon>Pleosporomycetidae</taxon>
        <taxon>Pleosporales</taxon>
        <taxon>Pleosporineae</taxon>
        <taxon>Pleosporaceae</taxon>
        <taxon>Alternaria</taxon>
        <taxon>Alternaria sect. Alternaria</taxon>
    </lineage>
</organism>
<evidence type="ECO:0000313" key="1">
    <source>
        <dbReference type="EMBL" id="KAB2106439.1"/>
    </source>
</evidence>
<keyword evidence="2" id="KW-1185">Reference proteome</keyword>
<comment type="caution">
    <text evidence="1">The sequence shown here is derived from an EMBL/GenBank/DDBJ whole genome shotgun (WGS) entry which is preliminary data.</text>
</comment>
<protein>
    <submittedName>
        <fullName evidence="1">Uncharacterized protein</fullName>
    </submittedName>
</protein>
<reference evidence="1 2" key="1">
    <citation type="journal article" date="2019" name="bioRxiv">
        <title>Genomics, evolutionary history and diagnostics of the Alternaria alternata species group including apple and Asian pear pathotypes.</title>
        <authorList>
            <person name="Armitage A.D."/>
            <person name="Cockerton H.M."/>
            <person name="Sreenivasaprasad S."/>
            <person name="Woodhall J.W."/>
            <person name="Lane C.R."/>
            <person name="Harrison R.J."/>
            <person name="Clarkson J.P."/>
        </authorList>
    </citation>
    <scope>NUCLEOTIDE SEQUENCE [LARGE SCALE GENOMIC DNA]</scope>
    <source>
        <strain evidence="1 2">FERA 650</strain>
    </source>
</reference>
<proteinExistence type="predicted"/>
<dbReference type="Proteomes" id="UP000293547">
    <property type="component" value="Unassembled WGS sequence"/>
</dbReference>